<dbReference type="AlphaFoldDB" id="A0A8J8BCF5"/>
<organism evidence="3 4">
    <name type="scientific">Actinocrinis puniceicyclus</name>
    <dbReference type="NCBI Taxonomy" id="977794"/>
    <lineage>
        <taxon>Bacteria</taxon>
        <taxon>Bacillati</taxon>
        <taxon>Actinomycetota</taxon>
        <taxon>Actinomycetes</taxon>
        <taxon>Catenulisporales</taxon>
        <taxon>Actinospicaceae</taxon>
        <taxon>Actinocrinis</taxon>
    </lineage>
</organism>
<evidence type="ECO:0008006" key="5">
    <source>
        <dbReference type="Google" id="ProtNLM"/>
    </source>
</evidence>
<feature type="signal peptide" evidence="2">
    <location>
        <begin position="1"/>
        <end position="19"/>
    </location>
</feature>
<evidence type="ECO:0000256" key="2">
    <source>
        <dbReference type="SAM" id="SignalP"/>
    </source>
</evidence>
<feature type="chain" id="PRO_5038476268" description="Lipoprotein" evidence="2">
    <location>
        <begin position="20"/>
        <end position="241"/>
    </location>
</feature>
<keyword evidence="2" id="KW-0732">Signal</keyword>
<proteinExistence type="predicted"/>
<protein>
    <recommendedName>
        <fullName evidence="5">Lipoprotein</fullName>
    </recommendedName>
</protein>
<evidence type="ECO:0000256" key="1">
    <source>
        <dbReference type="SAM" id="MobiDB-lite"/>
    </source>
</evidence>
<dbReference type="RefSeq" id="WP_211468432.1">
    <property type="nucleotide sequence ID" value="NZ_JAGSXH010000042.1"/>
</dbReference>
<dbReference type="EMBL" id="JAGSXH010000042">
    <property type="protein sequence ID" value="MBS2964103.1"/>
    <property type="molecule type" value="Genomic_DNA"/>
</dbReference>
<sequence>MRTATRNTAARFTTFATFAAVLGGCLAAAGCATGSGTPVAATKVSVTATPPAAEAASGPAGGNQPSTSASTTAAPFPVACTSVSSQGTFVSPGPGQVSLGQISRAVGFTVETAMPDTQSALGFHGYENCRYQFSTPSGGGQLDVWVVIGTDPTTTANEPAAREFADTKTQAMPRSQRGCTGDCAWTVSPTPGLGDSALTLTQSGDSVVVALKGNVYVEVGPGDFKVERELSLARVLLANLH</sequence>
<feature type="compositionally biased region" description="Polar residues" evidence="1">
    <location>
        <begin position="63"/>
        <end position="73"/>
    </location>
</feature>
<gene>
    <name evidence="3" type="ORF">KGA66_13680</name>
</gene>
<feature type="region of interest" description="Disordered" evidence="1">
    <location>
        <begin position="52"/>
        <end position="73"/>
    </location>
</feature>
<evidence type="ECO:0000313" key="3">
    <source>
        <dbReference type="EMBL" id="MBS2964103.1"/>
    </source>
</evidence>
<comment type="caution">
    <text evidence="3">The sequence shown here is derived from an EMBL/GenBank/DDBJ whole genome shotgun (WGS) entry which is preliminary data.</text>
</comment>
<dbReference type="Proteomes" id="UP000677913">
    <property type="component" value="Unassembled WGS sequence"/>
</dbReference>
<accession>A0A8J8BCF5</accession>
<dbReference type="PROSITE" id="PS51257">
    <property type="entry name" value="PROKAR_LIPOPROTEIN"/>
    <property type="match status" value="1"/>
</dbReference>
<keyword evidence="4" id="KW-1185">Reference proteome</keyword>
<reference evidence="3" key="1">
    <citation type="submission" date="2021-04" db="EMBL/GenBank/DDBJ databases">
        <title>Genome based classification of Actinospica acidithermotolerans sp. nov., an actinobacterium isolated from an Indonesian hot spring.</title>
        <authorList>
            <person name="Kusuma A.B."/>
            <person name="Putra K.E."/>
            <person name="Nafisah S."/>
            <person name="Loh J."/>
            <person name="Nouioui I."/>
            <person name="Goodfellow M."/>
        </authorList>
    </citation>
    <scope>NUCLEOTIDE SEQUENCE</scope>
    <source>
        <strain evidence="3">DSM 45618</strain>
    </source>
</reference>
<evidence type="ECO:0000313" key="4">
    <source>
        <dbReference type="Proteomes" id="UP000677913"/>
    </source>
</evidence>
<name>A0A8J8BCF5_9ACTN</name>